<evidence type="ECO:0000313" key="2">
    <source>
        <dbReference type="Proteomes" id="UP001642260"/>
    </source>
</evidence>
<dbReference type="InterPro" id="IPR001998">
    <property type="entry name" value="Xylose_isomerase"/>
</dbReference>
<gene>
    <name evidence="1" type="ORF">ERUC_LOCUS28021</name>
</gene>
<sequence length="108" mass="11880">MSNSLLIHKRVLLILGGKCSDSDDWEGEFFPEIPQIKYEVAIITCTICNSQPPEARSDHCGEQLSSEVGVYAYAASQLKKAIEVTHYLGGWAVETMFSGAVVKATRRS</sequence>
<comment type="caution">
    <text evidence="1">The sequence shown here is derived from an EMBL/GenBank/DDBJ whole genome shotgun (WGS) entry which is preliminary data.</text>
</comment>
<keyword evidence="2" id="KW-1185">Reference proteome</keyword>
<reference evidence="1 2" key="1">
    <citation type="submission" date="2022-03" db="EMBL/GenBank/DDBJ databases">
        <authorList>
            <person name="Macdonald S."/>
            <person name="Ahmed S."/>
            <person name="Newling K."/>
        </authorList>
    </citation>
    <scope>NUCLEOTIDE SEQUENCE [LARGE SCALE GENOMIC DNA]</scope>
</reference>
<organism evidence="1 2">
    <name type="scientific">Eruca vesicaria subsp. sativa</name>
    <name type="common">Garden rocket</name>
    <name type="synonym">Eruca sativa</name>
    <dbReference type="NCBI Taxonomy" id="29727"/>
    <lineage>
        <taxon>Eukaryota</taxon>
        <taxon>Viridiplantae</taxon>
        <taxon>Streptophyta</taxon>
        <taxon>Embryophyta</taxon>
        <taxon>Tracheophyta</taxon>
        <taxon>Spermatophyta</taxon>
        <taxon>Magnoliopsida</taxon>
        <taxon>eudicotyledons</taxon>
        <taxon>Gunneridae</taxon>
        <taxon>Pentapetalae</taxon>
        <taxon>rosids</taxon>
        <taxon>malvids</taxon>
        <taxon>Brassicales</taxon>
        <taxon>Brassicaceae</taxon>
        <taxon>Brassiceae</taxon>
        <taxon>Eruca</taxon>
    </lineage>
</organism>
<dbReference type="Proteomes" id="UP001642260">
    <property type="component" value="Unassembled WGS sequence"/>
</dbReference>
<dbReference type="PANTHER" id="PTHR48408:SF1">
    <property type="entry name" value="XYLOSE ISOMERASE"/>
    <property type="match status" value="1"/>
</dbReference>
<accession>A0ABC8KYE9</accession>
<dbReference type="PANTHER" id="PTHR48408">
    <property type="match status" value="1"/>
</dbReference>
<dbReference type="AlphaFoldDB" id="A0ABC8KYE9"/>
<evidence type="ECO:0000313" key="1">
    <source>
        <dbReference type="EMBL" id="CAH8362265.1"/>
    </source>
</evidence>
<proteinExistence type="predicted"/>
<protein>
    <submittedName>
        <fullName evidence="1">Uncharacterized protein</fullName>
    </submittedName>
</protein>
<dbReference type="EMBL" id="CAKOAT010327488">
    <property type="protein sequence ID" value="CAH8362265.1"/>
    <property type="molecule type" value="Genomic_DNA"/>
</dbReference>
<name>A0ABC8KYE9_ERUVS</name>